<reference evidence="2 3" key="1">
    <citation type="submission" date="2016-02" db="EMBL/GenBank/DDBJ databases">
        <title>Genome analysis of coral dinoflagellate symbionts highlights evolutionary adaptations to a symbiotic lifestyle.</title>
        <authorList>
            <person name="Aranda M."/>
            <person name="Li Y."/>
            <person name="Liew Y.J."/>
            <person name="Baumgarten S."/>
            <person name="Simakov O."/>
            <person name="Wilson M."/>
            <person name="Piel J."/>
            <person name="Ashoor H."/>
            <person name="Bougouffa S."/>
            <person name="Bajic V.B."/>
            <person name="Ryu T."/>
            <person name="Ravasi T."/>
            <person name="Bayer T."/>
            <person name="Micklem G."/>
            <person name="Kim H."/>
            <person name="Bhak J."/>
            <person name="Lajeunesse T.C."/>
            <person name="Voolstra C.R."/>
        </authorList>
    </citation>
    <scope>NUCLEOTIDE SEQUENCE [LARGE SCALE GENOMIC DNA]</scope>
    <source>
        <strain evidence="2 3">CCMP2467</strain>
    </source>
</reference>
<evidence type="ECO:0000313" key="3">
    <source>
        <dbReference type="Proteomes" id="UP000186817"/>
    </source>
</evidence>
<feature type="compositionally biased region" description="Low complexity" evidence="1">
    <location>
        <begin position="465"/>
        <end position="478"/>
    </location>
</feature>
<organism evidence="2 3">
    <name type="scientific">Symbiodinium microadriaticum</name>
    <name type="common">Dinoflagellate</name>
    <name type="synonym">Zooxanthella microadriatica</name>
    <dbReference type="NCBI Taxonomy" id="2951"/>
    <lineage>
        <taxon>Eukaryota</taxon>
        <taxon>Sar</taxon>
        <taxon>Alveolata</taxon>
        <taxon>Dinophyceae</taxon>
        <taxon>Suessiales</taxon>
        <taxon>Symbiodiniaceae</taxon>
        <taxon>Symbiodinium</taxon>
    </lineage>
</organism>
<gene>
    <name evidence="2" type="ORF">AK812_SmicGene22758</name>
</gene>
<protein>
    <submittedName>
        <fullName evidence="2">Uncharacterized protein</fullName>
    </submittedName>
</protein>
<dbReference type="OrthoDB" id="447686at2759"/>
<dbReference type="AlphaFoldDB" id="A0A1Q9DIY4"/>
<evidence type="ECO:0000256" key="1">
    <source>
        <dbReference type="SAM" id="MobiDB-lite"/>
    </source>
</evidence>
<proteinExistence type="predicted"/>
<accession>A0A1Q9DIY4</accession>
<dbReference type="Proteomes" id="UP000186817">
    <property type="component" value="Unassembled WGS sequence"/>
</dbReference>
<evidence type="ECO:0000313" key="2">
    <source>
        <dbReference type="EMBL" id="OLP95151.1"/>
    </source>
</evidence>
<dbReference type="EMBL" id="LSRX01000515">
    <property type="protein sequence ID" value="OLP95151.1"/>
    <property type="molecule type" value="Genomic_DNA"/>
</dbReference>
<sequence>MNNHENDVNADRFRKILAVISPSSHASIRNMSYQLLPLLLLLLLVLVEEHCKHRFLAFARDVQQALDRYRHEVQDFTKEVKARALEQAHQELTGKELHVSSSDEDLLTAICKLAINFEWQNSPSQVPTPSAALRADATQAQQSYEALKCTVVSMPNSPQASACEGAPSVPEGTANAAGCMAADGHAGDSEVTPVQDAHAVDVVDVTDAAAAAVAAAVAAAAAAAVEVAVEAAVAGGARPVVDVAVAVAAAIVAVATVAPATVDVQDVGVAAVVAAEDAVAAAEAAAAAVEAAAMGAATVAVAAEDAVVKVAPVVVAAGVAAAAAVAVVAVAVGAVAEAAAAVGAVVVGDAVLVGDVVDATDVVDVVVDAVEAAARITWAADSHVACQTWAWRAWAGFLVGLSTSCPCTVPMSCAMSGAGGYGKAGGRRMEIDEGQLQRQHLQLLRLLPQAPVGDVNFEDDEEQDSSPSKEPSAPAEPAGQHWHAKQEKIYLPTLKFIVKEDKAKTLEGIKPTVRYGLKVVRILHQSPSDKKSKTLRCIDFPGKCEQLNQGDECWVLPLLEDDVEISVRDDCQKRIDEAFRHLYDAWQNATPDQHNERKKEGCCTAGKLAHFAKEFSKDGLVLDWLPLRLEKYDADAPAAICTDKVAEKLLEYVNGLEKEQEESVFTARRPEYLEWFQAATASGEELKVQLRYMNMRNKYNISPVGVIHGGSGLQGLFKKPHLGTNYVVGRSLSDGPLCVVNKGDRILFLEPDETLRAAFETKVDSLMSADLPYVEMTVSLGRRPVPRRAGLKQLLEALKQCKDKVLAEVPHLLPAPPRSAERARALRKKMEKMLMVQVLVQWRKLIRHDNGPEFWLAPEEAPTDRTVREGKASRYTATERYPVWGQKRFYTWRSRLAGFKVATPGYATQTRDKWAALRYVDLFDEVHSAQLLVEVLALAGSSEKGSLGGSGVSERSRCGAVRILAVADEPSTGIGRVGALSLWCRAHP</sequence>
<comment type="caution">
    <text evidence="2">The sequence shown here is derived from an EMBL/GenBank/DDBJ whole genome shotgun (WGS) entry which is preliminary data.</text>
</comment>
<name>A0A1Q9DIY4_SYMMI</name>
<feature type="region of interest" description="Disordered" evidence="1">
    <location>
        <begin position="455"/>
        <end position="483"/>
    </location>
</feature>
<keyword evidence="3" id="KW-1185">Reference proteome</keyword>